<dbReference type="Proteomes" id="UP001189429">
    <property type="component" value="Unassembled WGS sequence"/>
</dbReference>
<dbReference type="EMBL" id="CAUYUJ010021826">
    <property type="protein sequence ID" value="CAK0907218.1"/>
    <property type="molecule type" value="Genomic_DNA"/>
</dbReference>
<feature type="transmembrane region" description="Helical" evidence="2">
    <location>
        <begin position="372"/>
        <end position="390"/>
    </location>
</feature>
<keyword evidence="2" id="KW-0472">Membrane</keyword>
<proteinExistence type="predicted"/>
<feature type="transmembrane region" description="Helical" evidence="2">
    <location>
        <begin position="312"/>
        <end position="333"/>
    </location>
</feature>
<keyword evidence="2" id="KW-0812">Transmembrane</keyword>
<keyword evidence="4" id="KW-1185">Reference proteome</keyword>
<reference evidence="3" key="1">
    <citation type="submission" date="2023-10" db="EMBL/GenBank/DDBJ databases">
        <authorList>
            <person name="Chen Y."/>
            <person name="Shah S."/>
            <person name="Dougan E. K."/>
            <person name="Thang M."/>
            <person name="Chan C."/>
        </authorList>
    </citation>
    <scope>NUCLEOTIDE SEQUENCE [LARGE SCALE GENOMIC DNA]</scope>
</reference>
<accession>A0ABN9Y6Y6</accession>
<keyword evidence="2" id="KW-1133">Transmembrane helix</keyword>
<feature type="transmembrane region" description="Helical" evidence="2">
    <location>
        <begin position="470"/>
        <end position="493"/>
    </location>
</feature>
<comment type="caution">
    <text evidence="3">The sequence shown here is derived from an EMBL/GenBank/DDBJ whole genome shotgun (WGS) entry which is preliminary data.</text>
</comment>
<protein>
    <submittedName>
        <fullName evidence="3">Uncharacterized protein</fullName>
    </submittedName>
</protein>
<evidence type="ECO:0000313" key="4">
    <source>
        <dbReference type="Proteomes" id="UP001189429"/>
    </source>
</evidence>
<feature type="transmembrane region" description="Helical" evidence="2">
    <location>
        <begin position="339"/>
        <end position="360"/>
    </location>
</feature>
<feature type="region of interest" description="Disordered" evidence="1">
    <location>
        <begin position="557"/>
        <end position="586"/>
    </location>
</feature>
<evidence type="ECO:0000313" key="3">
    <source>
        <dbReference type="EMBL" id="CAK0907218.1"/>
    </source>
</evidence>
<evidence type="ECO:0000256" key="2">
    <source>
        <dbReference type="SAM" id="Phobius"/>
    </source>
</evidence>
<evidence type="ECO:0000256" key="1">
    <source>
        <dbReference type="SAM" id="MobiDB-lite"/>
    </source>
</evidence>
<name>A0ABN9Y6Y6_9DINO</name>
<feature type="compositionally biased region" description="Basic and acidic residues" evidence="1">
    <location>
        <begin position="574"/>
        <end position="586"/>
    </location>
</feature>
<feature type="transmembrane region" description="Helical" evidence="2">
    <location>
        <begin position="426"/>
        <end position="449"/>
    </location>
</feature>
<organism evidence="3 4">
    <name type="scientific">Prorocentrum cordatum</name>
    <dbReference type="NCBI Taxonomy" id="2364126"/>
    <lineage>
        <taxon>Eukaryota</taxon>
        <taxon>Sar</taxon>
        <taxon>Alveolata</taxon>
        <taxon>Dinophyceae</taxon>
        <taxon>Prorocentrales</taxon>
        <taxon>Prorocentraceae</taxon>
        <taxon>Prorocentrum</taxon>
    </lineage>
</organism>
<gene>
    <name evidence="3" type="ORF">PCOR1329_LOCUS82310</name>
</gene>
<sequence>PSGSCSAACPFLPGQEATHRGDASALQARCLWVVQMAIFDRLVGQMVLVAGIVGPTFVLSMLHFISCVREVNIKWAANQDRRHRRKAASNRRMHFDQKGVVVSAAVQMSSRSEYFDQLAGYLHALAEGLVFGNPMLLKFHGPLKLAAEVADRCSDSARGYLHRENVDDSMISSFEPLNQLLEELMDRKQPSGDLKTRLNAFKEDLAVIHAAFGAGAPAGAQQALEEALLGEDGGEKKFFFSRSRGASVPEFDADPLPELVKRVKKAKQLQGRAGEARAAEVLAPLEPVEIVDGVHVRLSGLMFWATSQRDKFGIGSTRTALAALALVLALGPARFAGHAGSGLVIGVVAVGLVMELLAVCDSKSSGNRLRRAGPLVLLAAAVAVLALGGLDSLPTSIAELEAKPTFLPAPPQYNLNIRAQQLYVPLIYGVMHGNLVVLMLLPLPVCYYAQAQLADRYPRLRWLVPQNPVWAHRMLGYALLGGISVAGFVWLLAQGQQCLSQTALNGADNAPACFAFDPAAIRNEQVRRDAVDVFVLRFHMVWPLIYPRCLTAQAMMEEAQPSTRPPAGGGTRARRADQDLRRGGRS</sequence>
<feature type="transmembrane region" description="Helical" evidence="2">
    <location>
        <begin position="42"/>
        <end position="65"/>
    </location>
</feature>
<feature type="non-terminal residue" evidence="3">
    <location>
        <position position="1"/>
    </location>
</feature>